<dbReference type="AlphaFoldDB" id="A0A9D7SGR5"/>
<dbReference type="SUPFAM" id="SSF48452">
    <property type="entry name" value="TPR-like"/>
    <property type="match status" value="1"/>
</dbReference>
<dbReference type="InterPro" id="IPR011990">
    <property type="entry name" value="TPR-like_helical_dom_sf"/>
</dbReference>
<organism evidence="2 3">
    <name type="scientific">Candidatus Geothrix skivensis</name>
    <dbReference type="NCBI Taxonomy" id="2954439"/>
    <lineage>
        <taxon>Bacteria</taxon>
        <taxon>Pseudomonadati</taxon>
        <taxon>Acidobacteriota</taxon>
        <taxon>Holophagae</taxon>
        <taxon>Holophagales</taxon>
        <taxon>Holophagaceae</taxon>
        <taxon>Geothrix</taxon>
    </lineage>
</organism>
<name>A0A9D7SGR5_9BACT</name>
<gene>
    <name evidence="2" type="ORF">IPP58_12945</name>
</gene>
<sequence length="200" mass="22070">MRPLALCLLALPLFSQAMDEAAFRGDARRVAGACADRARLLRPKDAKMLAEYGRAFLAAGERAKAEECFQAARIDKPKDADVHRLIAVAWLRAGQRGEALKAIADMQVADAKDKNAFTRAAVNLQDFGQAKDADALMERAWILDPSDWQNCVAFGRSCLRKARREAAAKWFARASQAKPQEERMWNAIALAYADHGAEPV</sequence>
<evidence type="ECO:0000256" key="1">
    <source>
        <dbReference type="SAM" id="SignalP"/>
    </source>
</evidence>
<dbReference type="Proteomes" id="UP000886657">
    <property type="component" value="Unassembled WGS sequence"/>
</dbReference>
<evidence type="ECO:0000313" key="2">
    <source>
        <dbReference type="EMBL" id="MBK9797377.1"/>
    </source>
</evidence>
<dbReference type="EMBL" id="JADKIO010000009">
    <property type="protein sequence ID" value="MBK9797377.1"/>
    <property type="molecule type" value="Genomic_DNA"/>
</dbReference>
<evidence type="ECO:0008006" key="4">
    <source>
        <dbReference type="Google" id="ProtNLM"/>
    </source>
</evidence>
<evidence type="ECO:0000313" key="3">
    <source>
        <dbReference type="Proteomes" id="UP000886657"/>
    </source>
</evidence>
<accession>A0A9D7SGR5</accession>
<keyword evidence="1" id="KW-0732">Signal</keyword>
<protein>
    <recommendedName>
        <fullName evidence="4">Tetratricopeptide repeat protein</fullName>
    </recommendedName>
</protein>
<comment type="caution">
    <text evidence="2">The sequence shown here is derived from an EMBL/GenBank/DDBJ whole genome shotgun (WGS) entry which is preliminary data.</text>
</comment>
<proteinExistence type="predicted"/>
<dbReference type="Gene3D" id="1.25.40.10">
    <property type="entry name" value="Tetratricopeptide repeat domain"/>
    <property type="match status" value="2"/>
</dbReference>
<feature type="chain" id="PRO_5039654569" description="Tetratricopeptide repeat protein" evidence="1">
    <location>
        <begin position="18"/>
        <end position="200"/>
    </location>
</feature>
<reference evidence="2" key="1">
    <citation type="submission" date="2020-10" db="EMBL/GenBank/DDBJ databases">
        <title>Connecting structure to function with the recovery of over 1000 high-quality activated sludge metagenome-assembled genomes encoding full-length rRNA genes using long-read sequencing.</title>
        <authorList>
            <person name="Singleton C.M."/>
            <person name="Petriglieri F."/>
            <person name="Kristensen J.M."/>
            <person name="Kirkegaard R.H."/>
            <person name="Michaelsen T.Y."/>
            <person name="Andersen M.H."/>
            <person name="Karst S.M."/>
            <person name="Dueholm M.S."/>
            <person name="Nielsen P.H."/>
            <person name="Albertsen M."/>
        </authorList>
    </citation>
    <scope>NUCLEOTIDE SEQUENCE</scope>
    <source>
        <strain evidence="2">Skiv_18-Q3-R9-52_MAXAC.067</strain>
    </source>
</reference>
<feature type="signal peptide" evidence="1">
    <location>
        <begin position="1"/>
        <end position="17"/>
    </location>
</feature>